<feature type="transmembrane region" description="Helical" evidence="1">
    <location>
        <begin position="47"/>
        <end position="75"/>
    </location>
</feature>
<keyword evidence="1" id="KW-0812">Transmembrane</keyword>
<sequence length="90" mass="10367">MEGRRVREGVICGRTVFFLGGGFWFSLTRLYTCSSLSFVSSSLTNLYTFFFFIEVIDLLSLLISLSHLIVFNIIFFPSRIDRGFTYVISK</sequence>
<organism evidence="2 3">
    <name type="scientific">Cronartium quercuum f. sp. fusiforme G11</name>
    <dbReference type="NCBI Taxonomy" id="708437"/>
    <lineage>
        <taxon>Eukaryota</taxon>
        <taxon>Fungi</taxon>
        <taxon>Dikarya</taxon>
        <taxon>Basidiomycota</taxon>
        <taxon>Pucciniomycotina</taxon>
        <taxon>Pucciniomycetes</taxon>
        <taxon>Pucciniales</taxon>
        <taxon>Coleosporiaceae</taxon>
        <taxon>Cronartium</taxon>
    </lineage>
</organism>
<dbReference type="Proteomes" id="UP000886653">
    <property type="component" value="Unassembled WGS sequence"/>
</dbReference>
<feature type="transmembrane region" description="Helical" evidence="1">
    <location>
        <begin position="9"/>
        <end position="27"/>
    </location>
</feature>
<keyword evidence="1" id="KW-1133">Transmembrane helix</keyword>
<comment type="caution">
    <text evidence="2">The sequence shown here is derived from an EMBL/GenBank/DDBJ whole genome shotgun (WGS) entry which is preliminary data.</text>
</comment>
<dbReference type="AlphaFoldDB" id="A0A9P6NZV2"/>
<keyword evidence="3" id="KW-1185">Reference proteome</keyword>
<accession>A0A9P6NZV2</accession>
<dbReference type="EMBL" id="MU167208">
    <property type="protein sequence ID" value="KAG0152420.1"/>
    <property type="molecule type" value="Genomic_DNA"/>
</dbReference>
<name>A0A9P6NZV2_9BASI</name>
<reference evidence="2" key="1">
    <citation type="submission" date="2013-11" db="EMBL/GenBank/DDBJ databases">
        <title>Genome sequence of the fusiform rust pathogen reveals effectors for host alternation and coevolution with pine.</title>
        <authorList>
            <consortium name="DOE Joint Genome Institute"/>
            <person name="Smith K."/>
            <person name="Pendleton A."/>
            <person name="Kubisiak T."/>
            <person name="Anderson C."/>
            <person name="Salamov A."/>
            <person name="Aerts A."/>
            <person name="Riley R."/>
            <person name="Clum A."/>
            <person name="Lindquist E."/>
            <person name="Ence D."/>
            <person name="Campbell M."/>
            <person name="Kronenberg Z."/>
            <person name="Feau N."/>
            <person name="Dhillon B."/>
            <person name="Hamelin R."/>
            <person name="Burleigh J."/>
            <person name="Smith J."/>
            <person name="Yandell M."/>
            <person name="Nelson C."/>
            <person name="Grigoriev I."/>
            <person name="Davis J."/>
        </authorList>
    </citation>
    <scope>NUCLEOTIDE SEQUENCE</scope>
    <source>
        <strain evidence="2">G11</strain>
    </source>
</reference>
<protein>
    <submittedName>
        <fullName evidence="2">Uncharacterized protein</fullName>
    </submittedName>
</protein>
<evidence type="ECO:0000313" key="2">
    <source>
        <dbReference type="EMBL" id="KAG0152420.1"/>
    </source>
</evidence>
<evidence type="ECO:0000256" key="1">
    <source>
        <dbReference type="SAM" id="Phobius"/>
    </source>
</evidence>
<proteinExistence type="predicted"/>
<gene>
    <name evidence="2" type="ORF">CROQUDRAFT_143376</name>
</gene>
<evidence type="ECO:0000313" key="3">
    <source>
        <dbReference type="Proteomes" id="UP000886653"/>
    </source>
</evidence>
<keyword evidence="1" id="KW-0472">Membrane</keyword>